<dbReference type="STRING" id="701521.PECL_1103"/>
<dbReference type="EMBL" id="CP003137">
    <property type="protein sequence ID" value="AEV95366.1"/>
    <property type="molecule type" value="Genomic_DNA"/>
</dbReference>
<dbReference type="GO" id="GO:0004252">
    <property type="term" value="F:serine-type endopeptidase activity"/>
    <property type="evidence" value="ECO:0007669"/>
    <property type="project" value="InterPro"/>
</dbReference>
<evidence type="ECO:0000256" key="3">
    <source>
        <dbReference type="ARBA" id="ARBA00022692"/>
    </source>
</evidence>
<dbReference type="Proteomes" id="UP000005444">
    <property type="component" value="Chromosome"/>
</dbReference>
<evidence type="ECO:0000256" key="7">
    <source>
        <dbReference type="SAM" id="Phobius"/>
    </source>
</evidence>
<comment type="similarity">
    <text evidence="2">Belongs to the peptidase S54 family.</text>
</comment>
<evidence type="ECO:0000313" key="9">
    <source>
        <dbReference type="EMBL" id="AEV95366.1"/>
    </source>
</evidence>
<dbReference type="InterPro" id="IPR050925">
    <property type="entry name" value="Rhomboid_protease_S54"/>
</dbReference>
<dbReference type="SUPFAM" id="SSF144091">
    <property type="entry name" value="Rhomboid-like"/>
    <property type="match status" value="1"/>
</dbReference>
<keyword evidence="4" id="KW-0378">Hydrolase</keyword>
<feature type="transmembrane region" description="Helical" evidence="7">
    <location>
        <begin position="124"/>
        <end position="144"/>
    </location>
</feature>
<dbReference type="RefSeq" id="WP_014215563.1">
    <property type="nucleotide sequence ID" value="NC_016605.1"/>
</dbReference>
<dbReference type="PANTHER" id="PTHR43731:SF14">
    <property type="entry name" value="PRESENILIN-ASSOCIATED RHOMBOID-LIKE PROTEIN, MITOCHONDRIAL"/>
    <property type="match status" value="1"/>
</dbReference>
<feature type="transmembrane region" description="Helical" evidence="7">
    <location>
        <begin position="61"/>
        <end position="88"/>
    </location>
</feature>
<reference evidence="9 10" key="1">
    <citation type="journal article" date="2012" name="J. Bacteriol.">
        <title>Complete Genome Sequence of the Beer Spoilage Organism Pediococcus claussenii ATCC BAA-344T.</title>
        <authorList>
            <person name="Pittet V."/>
            <person name="Abegunde T."/>
            <person name="Marfleet T."/>
            <person name="Haakensen M."/>
            <person name="Morrow K."/>
            <person name="Jayaprakash T."/>
            <person name="Schroeder K."/>
            <person name="Trost B."/>
            <person name="Byrns S."/>
            <person name="Bergsveinson J."/>
            <person name="Kusalik A."/>
            <person name="Ziola B."/>
        </authorList>
    </citation>
    <scope>NUCLEOTIDE SEQUENCE [LARGE SCALE GENOMIC DNA]</scope>
    <source>
        <strain evidence="9 10">ATCC BAA-344</strain>
    </source>
</reference>
<feature type="transmembrane region" description="Helical" evidence="7">
    <location>
        <begin position="178"/>
        <end position="197"/>
    </location>
</feature>
<name>G8PDN1_PEDCP</name>
<feature type="transmembrane region" description="Helical" evidence="7">
    <location>
        <begin position="12"/>
        <end position="34"/>
    </location>
</feature>
<dbReference type="HOGENOM" id="CLU_055068_3_2_9"/>
<gene>
    <name evidence="9" type="ordered locus">PECL_1103</name>
</gene>
<dbReference type="KEGG" id="pce:PECL_1103"/>
<evidence type="ECO:0000313" key="10">
    <source>
        <dbReference type="Proteomes" id="UP000005444"/>
    </source>
</evidence>
<comment type="subcellular location">
    <subcellularLocation>
        <location evidence="1">Membrane</location>
        <topology evidence="1">Multi-pass membrane protein</topology>
    </subcellularLocation>
</comment>
<keyword evidence="5 7" id="KW-1133">Transmembrane helix</keyword>
<keyword evidence="10" id="KW-1185">Reference proteome</keyword>
<dbReference type="GO" id="GO:0016020">
    <property type="term" value="C:membrane"/>
    <property type="evidence" value="ECO:0007669"/>
    <property type="project" value="UniProtKB-SubCell"/>
</dbReference>
<keyword evidence="6 7" id="KW-0472">Membrane</keyword>
<evidence type="ECO:0000256" key="5">
    <source>
        <dbReference type="ARBA" id="ARBA00022989"/>
    </source>
</evidence>
<dbReference type="Pfam" id="PF01694">
    <property type="entry name" value="Rhomboid"/>
    <property type="match status" value="1"/>
</dbReference>
<organism evidence="9 10">
    <name type="scientific">Pediococcus claussenii (strain ATCC BAA-344 / DSM 14800 / JCM 18046 / KCTC 3811 / LMG 21948 / P06)</name>
    <dbReference type="NCBI Taxonomy" id="701521"/>
    <lineage>
        <taxon>Bacteria</taxon>
        <taxon>Bacillati</taxon>
        <taxon>Bacillota</taxon>
        <taxon>Bacilli</taxon>
        <taxon>Lactobacillales</taxon>
        <taxon>Lactobacillaceae</taxon>
        <taxon>Pediococcus</taxon>
    </lineage>
</organism>
<evidence type="ECO:0000259" key="8">
    <source>
        <dbReference type="Pfam" id="PF01694"/>
    </source>
</evidence>
<feature type="transmembrane region" description="Helical" evidence="7">
    <location>
        <begin position="151"/>
        <end position="172"/>
    </location>
</feature>
<protein>
    <submittedName>
        <fullName evidence="9">Rhomboid family protein</fullName>
    </submittedName>
</protein>
<accession>G8PDN1</accession>
<sequence length="229" mass="24968">MQPINYRIKSWFQGAFVTNILVIVNVIVFLLMSVTGGTTNINNLIRYGAMVPESIKNGSDYFSIFASMFIHIGIEHLVLNMVTLYFLGRILEAIMGHWKFLATYLLAGVFGNLVSLYFANPQTISAGASGAIFGIIGVWLMLAITFRSVPYLAQMGQQMLIFTILGLIGGFLGPDVDIAAHLGGVLAGFLLGFIIGFPKIGKISMWKRVGSLVILVGFTVVLTDLAFTF</sequence>
<evidence type="ECO:0000256" key="6">
    <source>
        <dbReference type="ARBA" id="ARBA00023136"/>
    </source>
</evidence>
<feature type="transmembrane region" description="Helical" evidence="7">
    <location>
        <begin position="209"/>
        <end position="227"/>
    </location>
</feature>
<dbReference type="InterPro" id="IPR022764">
    <property type="entry name" value="Peptidase_S54_rhomboid_dom"/>
</dbReference>
<dbReference type="Gene3D" id="1.20.1540.10">
    <property type="entry name" value="Rhomboid-like"/>
    <property type="match status" value="1"/>
</dbReference>
<evidence type="ECO:0000256" key="2">
    <source>
        <dbReference type="ARBA" id="ARBA00009045"/>
    </source>
</evidence>
<dbReference type="AlphaFoldDB" id="G8PDN1"/>
<feature type="transmembrane region" description="Helical" evidence="7">
    <location>
        <begin position="100"/>
        <end position="118"/>
    </location>
</feature>
<evidence type="ECO:0000256" key="1">
    <source>
        <dbReference type="ARBA" id="ARBA00004141"/>
    </source>
</evidence>
<keyword evidence="3 7" id="KW-0812">Transmembrane</keyword>
<dbReference type="InterPro" id="IPR035952">
    <property type="entry name" value="Rhomboid-like_sf"/>
</dbReference>
<feature type="domain" description="Peptidase S54 rhomboid" evidence="8">
    <location>
        <begin position="61"/>
        <end position="195"/>
    </location>
</feature>
<evidence type="ECO:0000256" key="4">
    <source>
        <dbReference type="ARBA" id="ARBA00022801"/>
    </source>
</evidence>
<dbReference type="eggNOG" id="COG0705">
    <property type="taxonomic scope" value="Bacteria"/>
</dbReference>
<proteinExistence type="inferred from homology"/>
<dbReference type="PANTHER" id="PTHR43731">
    <property type="entry name" value="RHOMBOID PROTEASE"/>
    <property type="match status" value="1"/>
</dbReference>
<dbReference type="PATRIC" id="fig|701521.8.peg.1045"/>